<dbReference type="InterPro" id="IPR019248">
    <property type="entry name" value="Glucodextran_C"/>
</dbReference>
<reference evidence="5 6" key="1">
    <citation type="submission" date="2019-03" db="EMBL/GenBank/DDBJ databases">
        <title>Genomic Encyclopedia of Type Strains, Phase IV (KMG-IV): sequencing the most valuable type-strain genomes for metagenomic binning, comparative biology and taxonomic classification.</title>
        <authorList>
            <person name="Goeker M."/>
        </authorList>
    </citation>
    <scope>NUCLEOTIDE SEQUENCE [LARGE SCALE GENOMIC DNA]</scope>
    <source>
        <strain evidence="5 6">DSM 103792</strain>
    </source>
</reference>
<organism evidence="5 6">
    <name type="scientific">Permianibacter aggregans</name>
    <dbReference type="NCBI Taxonomy" id="1510150"/>
    <lineage>
        <taxon>Bacteria</taxon>
        <taxon>Pseudomonadati</taxon>
        <taxon>Pseudomonadota</taxon>
        <taxon>Gammaproteobacteria</taxon>
        <taxon>Pseudomonadales</taxon>
        <taxon>Pseudomonadaceae</taxon>
        <taxon>Permianibacter</taxon>
    </lineage>
</organism>
<dbReference type="Gene3D" id="3.20.20.80">
    <property type="entry name" value="Glycosidases"/>
    <property type="match status" value="1"/>
</dbReference>
<dbReference type="Pfam" id="PF00128">
    <property type="entry name" value="Alpha-amylase"/>
    <property type="match status" value="1"/>
</dbReference>
<keyword evidence="6" id="KW-1185">Reference proteome</keyword>
<comment type="cofactor">
    <cofactor evidence="1">
        <name>Ca(2+)</name>
        <dbReference type="ChEBI" id="CHEBI:29108"/>
    </cofactor>
</comment>
<dbReference type="InterPro" id="IPR017853">
    <property type="entry name" value="GH"/>
</dbReference>
<evidence type="ECO:0000256" key="3">
    <source>
        <dbReference type="ARBA" id="ARBA00022729"/>
    </source>
</evidence>
<evidence type="ECO:0000256" key="2">
    <source>
        <dbReference type="ARBA" id="ARBA00022723"/>
    </source>
</evidence>
<keyword evidence="5" id="KW-0326">Glycosidase</keyword>
<keyword evidence="2" id="KW-0479">Metal-binding</keyword>
<dbReference type="PANTHER" id="PTHR10357:SF215">
    <property type="entry name" value="ALPHA-AMYLASE 1"/>
    <property type="match status" value="1"/>
</dbReference>
<dbReference type="GO" id="GO:0005975">
    <property type="term" value="P:carbohydrate metabolic process"/>
    <property type="evidence" value="ECO:0007669"/>
    <property type="project" value="InterPro"/>
</dbReference>
<comment type="caution">
    <text evidence="5">The sequence shown here is derived from an EMBL/GenBank/DDBJ whole genome shotgun (WGS) entry which is preliminary data.</text>
</comment>
<evidence type="ECO:0000313" key="5">
    <source>
        <dbReference type="EMBL" id="TDQ45573.1"/>
    </source>
</evidence>
<gene>
    <name evidence="5" type="ORF">EV696_11941</name>
</gene>
<accession>A0A4R6UJS9</accession>
<dbReference type="EMBL" id="SNYM01000019">
    <property type="protein sequence ID" value="TDQ45573.1"/>
    <property type="molecule type" value="Genomic_DNA"/>
</dbReference>
<dbReference type="PANTHER" id="PTHR10357">
    <property type="entry name" value="ALPHA-AMYLASE FAMILY MEMBER"/>
    <property type="match status" value="1"/>
</dbReference>
<sequence>MLCIGYQLREGIVSALLPQRRFLHTYSRGDQQIVQVHNSVYSGYSWLTPRTKKSTVMSSSLHRYYAAALFFALNLCACAPSGTEAPASTESIQVSPHRHIESPDWRDQIVYFVMIDRFNDGDASNNDQGTGEYDPNDPAKFSGGDLAGVIRQIDYIKGLGATALWMTPPVANQWWDGMIQYGGYHGYWAENFKAIDAHFGQLQDYQRLAELLHRQDMYLIHDVVVNHTGNFFDYNGTYDAADPTQHFFINDDSTPVKAPTQPPFHLNDIRNPEHREAGIYHWTPIIRDFGDIEQEKNWQLSNLDDLNTDNPVVRRALRDSYGYWIKEVGVDAFRIDTAFYVYPEFFHDFMYSDDPEAPGVMRVAEQTGRKQFHLFGEGFGIDRAFDDSVTRKIDGYMRDETGRKLLPGMVNFPLYGTIQDVFIRGRPTSEMRYRIETMMKAHESPHLMSTFVDNHDVERFLASGDITGFKQALTLIMTLPGIPTIYYGTEQLLTEQRAAMFAGGYQSGGKDRFDRQAPMYKFLQEVIALRKHYPALRRGTPKLVADNPAAPGALAYLMEYPQQTLLVVFNTADQPTLMSNVQWQTTQALRLKEVFSSAGTRHELTLKPGQVLNRELAAREFSVWEVLPTTDKPEVAQSSTSVTLSIDPLPSTSYVGDVVLEGSIKGLNTAKLLINGNLADAISVQADSNGRWQYRLDTSSMINPNQTHRVVLWSEKTGVASSAQEFTVKRQWQPILQISDAAGDDKGPFARYRYPLDASWGTSKGLDIQNVSVFTSGSALKVSVKMAELVAAWNPVNGFDHLVLTMFIEMPERDAGARALPFQNAELPDNMRWHYRLRTHGWSNALFSAKGAGPENEGTPVSPGAEIEVDRSAKTITVSIPAKSLGNPPSLSGVKLYLNSWDYGEGYRPLGEQPTSHDFGGGRADEPRWMDQTKVIVLP</sequence>
<dbReference type="GO" id="GO:0046872">
    <property type="term" value="F:metal ion binding"/>
    <property type="evidence" value="ECO:0007669"/>
    <property type="project" value="UniProtKB-KW"/>
</dbReference>
<dbReference type="SMART" id="SM00642">
    <property type="entry name" value="Aamy"/>
    <property type="match status" value="1"/>
</dbReference>
<dbReference type="AlphaFoldDB" id="A0A4R6UJS9"/>
<proteinExistence type="predicted"/>
<evidence type="ECO:0000313" key="6">
    <source>
        <dbReference type="Proteomes" id="UP000295375"/>
    </source>
</evidence>
<keyword evidence="5" id="KW-0378">Hydrolase</keyword>
<dbReference type="Proteomes" id="UP000295375">
    <property type="component" value="Unassembled WGS sequence"/>
</dbReference>
<dbReference type="Gene3D" id="2.60.40.1190">
    <property type="match status" value="1"/>
</dbReference>
<protein>
    <submittedName>
        <fullName evidence="5">Glycosidase</fullName>
    </submittedName>
</protein>
<dbReference type="Pfam" id="PF09985">
    <property type="entry name" value="Glucodextran_C"/>
    <property type="match status" value="1"/>
</dbReference>
<evidence type="ECO:0000259" key="4">
    <source>
        <dbReference type="SMART" id="SM00642"/>
    </source>
</evidence>
<dbReference type="GO" id="GO:0016798">
    <property type="term" value="F:hydrolase activity, acting on glycosyl bonds"/>
    <property type="evidence" value="ECO:0007669"/>
    <property type="project" value="UniProtKB-KW"/>
</dbReference>
<dbReference type="SUPFAM" id="SSF49344">
    <property type="entry name" value="CBD9-like"/>
    <property type="match status" value="1"/>
</dbReference>
<feature type="domain" description="Glycosyl hydrolase family 13 catalytic" evidence="4">
    <location>
        <begin position="112"/>
        <end position="530"/>
    </location>
</feature>
<keyword evidence="3" id="KW-0732">Signal</keyword>
<name>A0A4R6UJS9_9GAMM</name>
<dbReference type="InterPro" id="IPR006047">
    <property type="entry name" value="GH13_cat_dom"/>
</dbReference>
<evidence type="ECO:0000256" key="1">
    <source>
        <dbReference type="ARBA" id="ARBA00001913"/>
    </source>
</evidence>
<dbReference type="SUPFAM" id="SSF51445">
    <property type="entry name" value="(Trans)glycosidases"/>
    <property type="match status" value="1"/>
</dbReference>